<dbReference type="PANTHER" id="PTHR14379">
    <property type="entry name" value="LIMKAIN B LKAP"/>
    <property type="match status" value="1"/>
</dbReference>
<feature type="compositionally biased region" description="Basic and acidic residues" evidence="1">
    <location>
        <begin position="301"/>
        <end position="426"/>
    </location>
</feature>
<accession>A0AAN7M1H0</accession>
<dbReference type="CDD" id="cd10910">
    <property type="entry name" value="PIN_limkain_b1_N_like"/>
    <property type="match status" value="1"/>
</dbReference>
<sequence length="460" mass="48585">MSSGEAEAQYAKAKTSVWWDIENCHVPRGFDSHSIAKNITSALAELNYSGPVSISAYGDTSIIPSSVQQALNSTGIALNHVPAGVKDASDKKILVDMIFWAVDNPAPANYLLISGDRDFSNALHQLRMRRYNILLAQPRQASAPLVAAARSVWLWTTLSAGGSPLSASESQQLLATSHTSSPNCPSPMFSIHGDPSSLNSYQQGSHIPPVSSSGPQSSAASYNSFWSSSNIPGAINNYVAPPTFDQYSMYPQNSQFGAFPGGSTWPNGVEFFQGFPSGLQSHHAFQQQSTVPKETPMNQEGSKKGNQDGSKKGNQDGSKKEGNQDGSKKGNQDGSKKGNQDGSKKKGNQDGSKKGNQDGSKKGNQDGSKKKGNQDGSKKEGNQDGSKKEGNQDGSKKEGNQDGSKKGNQDGSKKEGNQDGSKKKGNPDGSNKGKKPDGSQKGKSGGSNKGDHEGSNKGKQ</sequence>
<dbReference type="GO" id="GO:0010468">
    <property type="term" value="P:regulation of gene expression"/>
    <property type="evidence" value="ECO:0007669"/>
    <property type="project" value="InterPro"/>
</dbReference>
<dbReference type="GO" id="GO:0005777">
    <property type="term" value="C:peroxisome"/>
    <property type="evidence" value="ECO:0007669"/>
    <property type="project" value="InterPro"/>
</dbReference>
<feature type="region of interest" description="Disordered" evidence="1">
    <location>
        <begin position="281"/>
        <end position="460"/>
    </location>
</feature>
<evidence type="ECO:0000256" key="1">
    <source>
        <dbReference type="SAM" id="MobiDB-lite"/>
    </source>
</evidence>
<dbReference type="InterPro" id="IPR024768">
    <property type="entry name" value="Marf1"/>
</dbReference>
<dbReference type="InterPro" id="IPR021139">
    <property type="entry name" value="NYN"/>
</dbReference>
<dbReference type="Gene3D" id="3.40.50.1010">
    <property type="entry name" value="5'-nuclease"/>
    <property type="match status" value="1"/>
</dbReference>
<evidence type="ECO:0000259" key="2">
    <source>
        <dbReference type="Pfam" id="PF01936"/>
    </source>
</evidence>
<feature type="domain" description="NYN" evidence="2">
    <location>
        <begin position="14"/>
        <end position="150"/>
    </location>
</feature>
<gene>
    <name evidence="3" type="ORF">SAY86_027910</name>
</gene>
<dbReference type="Pfam" id="PF01936">
    <property type="entry name" value="NYN"/>
    <property type="match status" value="1"/>
</dbReference>
<dbReference type="Proteomes" id="UP001346149">
    <property type="component" value="Unassembled WGS sequence"/>
</dbReference>
<feature type="compositionally biased region" description="Polar residues" evidence="1">
    <location>
        <begin position="281"/>
        <end position="300"/>
    </location>
</feature>
<feature type="compositionally biased region" description="Basic and acidic residues" evidence="1">
    <location>
        <begin position="449"/>
        <end position="460"/>
    </location>
</feature>
<reference evidence="3 4" key="1">
    <citation type="journal article" date="2023" name="Hortic Res">
        <title>Pangenome of water caltrop reveals structural variations and asymmetric subgenome divergence after allopolyploidization.</title>
        <authorList>
            <person name="Zhang X."/>
            <person name="Chen Y."/>
            <person name="Wang L."/>
            <person name="Yuan Y."/>
            <person name="Fang M."/>
            <person name="Shi L."/>
            <person name="Lu R."/>
            <person name="Comes H.P."/>
            <person name="Ma Y."/>
            <person name="Chen Y."/>
            <person name="Huang G."/>
            <person name="Zhou Y."/>
            <person name="Zheng Z."/>
            <person name="Qiu Y."/>
        </authorList>
    </citation>
    <scope>NUCLEOTIDE SEQUENCE [LARGE SCALE GENOMIC DNA]</scope>
    <source>
        <strain evidence="3">F231</strain>
    </source>
</reference>
<keyword evidence="4" id="KW-1185">Reference proteome</keyword>
<proteinExistence type="predicted"/>
<protein>
    <recommendedName>
        <fullName evidence="2">NYN domain-containing protein</fullName>
    </recommendedName>
</protein>
<feature type="compositionally biased region" description="Polar residues" evidence="1">
    <location>
        <begin position="170"/>
        <end position="183"/>
    </location>
</feature>
<dbReference type="PANTHER" id="PTHR14379:SF3">
    <property type="entry name" value="MEIOSIS REGULATOR AND MRNA STABILITY FACTOR 1"/>
    <property type="match status" value="1"/>
</dbReference>
<organism evidence="3 4">
    <name type="scientific">Trapa natans</name>
    <name type="common">Water chestnut</name>
    <dbReference type="NCBI Taxonomy" id="22666"/>
    <lineage>
        <taxon>Eukaryota</taxon>
        <taxon>Viridiplantae</taxon>
        <taxon>Streptophyta</taxon>
        <taxon>Embryophyta</taxon>
        <taxon>Tracheophyta</taxon>
        <taxon>Spermatophyta</taxon>
        <taxon>Magnoliopsida</taxon>
        <taxon>eudicotyledons</taxon>
        <taxon>Gunneridae</taxon>
        <taxon>Pentapetalae</taxon>
        <taxon>rosids</taxon>
        <taxon>malvids</taxon>
        <taxon>Myrtales</taxon>
        <taxon>Lythraceae</taxon>
        <taxon>Trapa</taxon>
    </lineage>
</organism>
<evidence type="ECO:0000313" key="3">
    <source>
        <dbReference type="EMBL" id="KAK4795584.1"/>
    </source>
</evidence>
<dbReference type="AlphaFoldDB" id="A0AAN7M1H0"/>
<feature type="region of interest" description="Disordered" evidence="1">
    <location>
        <begin position="199"/>
        <end position="219"/>
    </location>
</feature>
<name>A0AAN7M1H0_TRANT</name>
<dbReference type="GO" id="GO:0004540">
    <property type="term" value="F:RNA nuclease activity"/>
    <property type="evidence" value="ECO:0007669"/>
    <property type="project" value="InterPro"/>
</dbReference>
<dbReference type="EMBL" id="JAXQNO010000006">
    <property type="protein sequence ID" value="KAK4795584.1"/>
    <property type="molecule type" value="Genomic_DNA"/>
</dbReference>
<comment type="caution">
    <text evidence="3">The sequence shown here is derived from an EMBL/GenBank/DDBJ whole genome shotgun (WGS) entry which is preliminary data.</text>
</comment>
<evidence type="ECO:0000313" key="4">
    <source>
        <dbReference type="Proteomes" id="UP001346149"/>
    </source>
</evidence>
<feature type="region of interest" description="Disordered" evidence="1">
    <location>
        <begin position="170"/>
        <end position="189"/>
    </location>
</feature>